<organism evidence="3 4">
    <name type="scientific">Moryella indoligenes</name>
    <dbReference type="NCBI Taxonomy" id="371674"/>
    <lineage>
        <taxon>Bacteria</taxon>
        <taxon>Bacillati</taxon>
        <taxon>Bacillota</taxon>
        <taxon>Clostridia</taxon>
        <taxon>Lachnospirales</taxon>
        <taxon>Lachnospiraceae</taxon>
        <taxon>Moryella</taxon>
    </lineage>
</organism>
<accession>A0AAE3V933</accession>
<evidence type="ECO:0000256" key="1">
    <source>
        <dbReference type="SAM" id="MobiDB-lite"/>
    </source>
</evidence>
<sequence length="399" mass="45232">MSTQSNKNLAVAVLRARNGEIPGFEDFYLLTCQNTLSDIQGTVRDEKESWEILSEVYTEVWRRRDNIPETGIVRPWIRVLIREVSKRRGGTLIEEFSGESVSEAERDSKEHMVDILVQIEEELGLLTLPDNILGRRRHSGAVTVIIKFFLGLGFIALSVCAVFLLLRMLRHEAASLQELEPVSEESSEILAVEQTEATAAEPEEQPGWNVTKEGRRYKNPDGSWHEGGWLEDGNALYYLNEDGYALSGRLALENQNFIFNDEGVLKSITRSYALEDHETIVSVQMKEYGYQEDAERIIRHSIVLDGDWIYFMIADEDGEEGAVLYRARRGADEYQLISENVSGYTVQNDALWYCKGGSVIRFEKADTEYVKPEEDAVESAAFTEGLSEDQMVEAFPSSE</sequence>
<keyword evidence="4" id="KW-1185">Reference proteome</keyword>
<proteinExistence type="predicted"/>
<evidence type="ECO:0000313" key="3">
    <source>
        <dbReference type="EMBL" id="MDQ0151875.1"/>
    </source>
</evidence>
<dbReference type="Proteomes" id="UP001241537">
    <property type="component" value="Unassembled WGS sequence"/>
</dbReference>
<dbReference type="SUPFAM" id="SSF69360">
    <property type="entry name" value="Cell wall binding repeat"/>
    <property type="match status" value="1"/>
</dbReference>
<dbReference type="AlphaFoldDB" id="A0AAE3V933"/>
<keyword evidence="2" id="KW-1133">Transmembrane helix</keyword>
<dbReference type="RefSeq" id="WP_106613015.1">
    <property type="nucleotide sequence ID" value="NZ_JAUSTO010000002.1"/>
</dbReference>
<keyword evidence="2" id="KW-0472">Membrane</keyword>
<feature type="transmembrane region" description="Helical" evidence="2">
    <location>
        <begin position="144"/>
        <end position="166"/>
    </location>
</feature>
<protein>
    <recommendedName>
        <fullName evidence="5">DUF5050 domain-containing protein</fullName>
    </recommendedName>
</protein>
<dbReference type="EMBL" id="JAUSTO010000002">
    <property type="protein sequence ID" value="MDQ0151875.1"/>
    <property type="molecule type" value="Genomic_DNA"/>
</dbReference>
<dbReference type="Gene3D" id="2.10.270.10">
    <property type="entry name" value="Cholin Binding"/>
    <property type="match status" value="1"/>
</dbReference>
<evidence type="ECO:0008006" key="5">
    <source>
        <dbReference type="Google" id="ProtNLM"/>
    </source>
</evidence>
<keyword evidence="2" id="KW-0812">Transmembrane</keyword>
<evidence type="ECO:0000256" key="2">
    <source>
        <dbReference type="SAM" id="Phobius"/>
    </source>
</evidence>
<reference evidence="3" key="1">
    <citation type="submission" date="2023-07" db="EMBL/GenBank/DDBJ databases">
        <title>Genomic Encyclopedia of Type Strains, Phase IV (KMG-IV): sequencing the most valuable type-strain genomes for metagenomic binning, comparative biology and taxonomic classification.</title>
        <authorList>
            <person name="Goeker M."/>
        </authorList>
    </citation>
    <scope>NUCLEOTIDE SEQUENCE</scope>
    <source>
        <strain evidence="3">DSM 19659</strain>
    </source>
</reference>
<gene>
    <name evidence="3" type="ORF">J2S20_000555</name>
</gene>
<name>A0AAE3V933_9FIRM</name>
<evidence type="ECO:0000313" key="4">
    <source>
        <dbReference type="Proteomes" id="UP001241537"/>
    </source>
</evidence>
<comment type="caution">
    <text evidence="3">The sequence shown here is derived from an EMBL/GenBank/DDBJ whole genome shotgun (WGS) entry which is preliminary data.</text>
</comment>
<feature type="region of interest" description="Disordered" evidence="1">
    <location>
        <begin position="195"/>
        <end position="216"/>
    </location>
</feature>